<keyword evidence="1 4" id="KW-0349">Heme</keyword>
<name>Q47DT4_DECAR</name>
<dbReference type="SUPFAM" id="SSF46626">
    <property type="entry name" value="Cytochrome c"/>
    <property type="match status" value="1"/>
</dbReference>
<feature type="region of interest" description="Disordered" evidence="5">
    <location>
        <begin position="166"/>
        <end position="215"/>
    </location>
</feature>
<gene>
    <name evidence="7" type="ordered locus">Daro_2260</name>
</gene>
<evidence type="ECO:0000259" key="6">
    <source>
        <dbReference type="PROSITE" id="PS51007"/>
    </source>
</evidence>
<dbReference type="InterPro" id="IPR036909">
    <property type="entry name" value="Cyt_c-like_dom_sf"/>
</dbReference>
<dbReference type="GO" id="GO:0009055">
    <property type="term" value="F:electron transfer activity"/>
    <property type="evidence" value="ECO:0007669"/>
    <property type="project" value="InterPro"/>
</dbReference>
<dbReference type="OrthoDB" id="9765171at2"/>
<dbReference type="KEGG" id="dar:Daro_2260"/>
<dbReference type="PROSITE" id="PS51007">
    <property type="entry name" value="CYTC"/>
    <property type="match status" value="1"/>
</dbReference>
<reference evidence="7" key="1">
    <citation type="submission" date="2005-08" db="EMBL/GenBank/DDBJ databases">
        <title>Complete sequence of Dechloromonas aromatica RCB.</title>
        <authorList>
            <person name="Salinero K.K."/>
            <person name="Copeland A."/>
            <person name="Lucas S."/>
            <person name="Lapidus A."/>
            <person name="Barry K."/>
            <person name="Detter J.C."/>
            <person name="Glavina T."/>
            <person name="Hammon N."/>
            <person name="Israni S."/>
            <person name="Pitluck S."/>
            <person name="Di Bartolo G."/>
            <person name="Trong S."/>
            <person name="Schmutz J."/>
            <person name="Larimer F."/>
            <person name="Land M."/>
            <person name="Ivanova N."/>
            <person name="Richardson P."/>
        </authorList>
    </citation>
    <scope>NUCLEOTIDE SEQUENCE</scope>
    <source>
        <strain evidence="7">RCB</strain>
    </source>
</reference>
<keyword evidence="3 4" id="KW-0408">Iron</keyword>
<sequence length="215" mass="23375">MKKILLGAVGTLGLGAAAAAALIQIGILDFAADTPHSPVVHRLIEWAREQSIAHRATDIAVPADLSNTSRIRRGAGNYDAMCAECHLAPGIEDSEIRKGLYPTPPNLAKPIADSNSTDARRFWIVKHGVKGSGMPAWSKGGMEDEAIWDLTAFLKILPSLSPEEYRRQVEASDGHSHGGMDGHETAQKTEQPHDHDHEHHHDVKPHAHEHGEHAH</sequence>
<evidence type="ECO:0000256" key="4">
    <source>
        <dbReference type="PROSITE-ProRule" id="PRU00433"/>
    </source>
</evidence>
<accession>Q47DT4</accession>
<evidence type="ECO:0000256" key="5">
    <source>
        <dbReference type="SAM" id="MobiDB-lite"/>
    </source>
</evidence>
<organism evidence="7">
    <name type="scientific">Dechloromonas aromatica (strain RCB)</name>
    <dbReference type="NCBI Taxonomy" id="159087"/>
    <lineage>
        <taxon>Bacteria</taxon>
        <taxon>Pseudomonadati</taxon>
        <taxon>Pseudomonadota</taxon>
        <taxon>Betaproteobacteria</taxon>
        <taxon>Rhodocyclales</taxon>
        <taxon>Azonexaceae</taxon>
        <taxon>Dechloromonas</taxon>
    </lineage>
</organism>
<evidence type="ECO:0000256" key="1">
    <source>
        <dbReference type="ARBA" id="ARBA00022617"/>
    </source>
</evidence>
<dbReference type="InterPro" id="IPR009056">
    <property type="entry name" value="Cyt_c-like_dom"/>
</dbReference>
<feature type="domain" description="Cytochrome c" evidence="6">
    <location>
        <begin position="69"/>
        <end position="158"/>
    </location>
</feature>
<dbReference type="Gene3D" id="1.10.760.10">
    <property type="entry name" value="Cytochrome c-like domain"/>
    <property type="match status" value="1"/>
</dbReference>
<dbReference type="AlphaFoldDB" id="Q47DT4"/>
<evidence type="ECO:0000256" key="3">
    <source>
        <dbReference type="ARBA" id="ARBA00023004"/>
    </source>
</evidence>
<dbReference type="GO" id="GO:0046872">
    <property type="term" value="F:metal ion binding"/>
    <property type="evidence" value="ECO:0007669"/>
    <property type="project" value="UniProtKB-KW"/>
</dbReference>
<protein>
    <submittedName>
        <fullName evidence="7">Cytochrome c family protein</fullName>
    </submittedName>
</protein>
<dbReference type="eggNOG" id="COG2010">
    <property type="taxonomic scope" value="Bacteria"/>
</dbReference>
<proteinExistence type="predicted"/>
<dbReference type="EMBL" id="CP000089">
    <property type="protein sequence ID" value="AAZ46997.1"/>
    <property type="molecule type" value="Genomic_DNA"/>
</dbReference>
<dbReference type="GO" id="GO:0020037">
    <property type="term" value="F:heme binding"/>
    <property type="evidence" value="ECO:0007669"/>
    <property type="project" value="InterPro"/>
</dbReference>
<evidence type="ECO:0000313" key="7">
    <source>
        <dbReference type="EMBL" id="AAZ46997.1"/>
    </source>
</evidence>
<keyword evidence="2 4" id="KW-0479">Metal-binding</keyword>
<dbReference type="Pfam" id="PF13442">
    <property type="entry name" value="Cytochrome_CBB3"/>
    <property type="match status" value="1"/>
</dbReference>
<dbReference type="STRING" id="159087.Daro_2260"/>
<dbReference type="HOGENOM" id="CLU_089635_1_0_4"/>
<evidence type="ECO:0000256" key="2">
    <source>
        <dbReference type="ARBA" id="ARBA00022723"/>
    </source>
</evidence>